<keyword evidence="1" id="KW-0560">Oxidoreductase</keyword>
<evidence type="ECO:0000256" key="2">
    <source>
        <dbReference type="ARBA" id="ARBA00023027"/>
    </source>
</evidence>
<dbReference type="PANTHER" id="PTHR30524">
    <property type="entry name" value="MANNITOL-1-PHOSPHATE 5-DEHYDROGENASE"/>
    <property type="match status" value="1"/>
</dbReference>
<dbReference type="InterPro" id="IPR013131">
    <property type="entry name" value="Mannitol_DH_N"/>
</dbReference>
<comment type="caution">
    <text evidence="6">The sequence shown here is derived from an EMBL/GenBank/DDBJ whole genome shotgun (WGS) entry which is preliminary data.</text>
</comment>
<evidence type="ECO:0000313" key="7">
    <source>
        <dbReference type="Proteomes" id="UP001207605"/>
    </source>
</evidence>
<feature type="domain" description="Mannitol dehydrogenase C-terminal" evidence="5">
    <location>
        <begin position="187"/>
        <end position="317"/>
    </location>
</feature>
<name>A0ABT2S6U9_9FIRM</name>
<dbReference type="RefSeq" id="WP_262581727.1">
    <property type="nucleotide sequence ID" value="NZ_JAOQJV010000010.1"/>
</dbReference>
<dbReference type="SUPFAM" id="SSF48179">
    <property type="entry name" value="6-phosphogluconate dehydrogenase C-terminal domain-like"/>
    <property type="match status" value="1"/>
</dbReference>
<reference evidence="6 7" key="1">
    <citation type="journal article" date="2021" name="ISME Commun">
        <title>Automated analysis of genomic sequences facilitates high-throughput and comprehensive description of bacteria.</title>
        <authorList>
            <person name="Hitch T.C.A."/>
        </authorList>
    </citation>
    <scope>NUCLEOTIDE SEQUENCE [LARGE SCALE GENOMIC DNA]</scope>
    <source>
        <strain evidence="6 7">Sanger_02</strain>
    </source>
</reference>
<dbReference type="Gene3D" id="3.40.50.720">
    <property type="entry name" value="NAD(P)-binding Rossmann-like Domain"/>
    <property type="match status" value="1"/>
</dbReference>
<evidence type="ECO:0000259" key="4">
    <source>
        <dbReference type="Pfam" id="PF01232"/>
    </source>
</evidence>
<dbReference type="SUPFAM" id="SSF51735">
    <property type="entry name" value="NAD(P)-binding Rossmann-fold domains"/>
    <property type="match status" value="1"/>
</dbReference>
<accession>A0ABT2S6U9</accession>
<dbReference type="InterPro" id="IPR036291">
    <property type="entry name" value="NAD(P)-bd_dom_sf"/>
</dbReference>
<dbReference type="Pfam" id="PF08125">
    <property type="entry name" value="Mannitol_dh_C"/>
    <property type="match status" value="1"/>
</dbReference>
<organism evidence="6 7">
    <name type="scientific">Dorea ammoniilytica</name>
    <dbReference type="NCBI Taxonomy" id="2981788"/>
    <lineage>
        <taxon>Bacteria</taxon>
        <taxon>Bacillati</taxon>
        <taxon>Bacillota</taxon>
        <taxon>Clostridia</taxon>
        <taxon>Lachnospirales</taxon>
        <taxon>Lachnospiraceae</taxon>
        <taxon>Dorea</taxon>
    </lineage>
</organism>
<keyword evidence="7" id="KW-1185">Reference proteome</keyword>
<comment type="catalytic activity">
    <reaction evidence="3">
        <text>D-mannitol 1-phosphate + NAD(+) = beta-D-fructose 6-phosphate + NADH + H(+)</text>
        <dbReference type="Rhea" id="RHEA:19661"/>
        <dbReference type="ChEBI" id="CHEBI:15378"/>
        <dbReference type="ChEBI" id="CHEBI:57540"/>
        <dbReference type="ChEBI" id="CHEBI:57634"/>
        <dbReference type="ChEBI" id="CHEBI:57945"/>
        <dbReference type="ChEBI" id="CHEBI:61381"/>
        <dbReference type="EC" id="1.1.1.17"/>
    </reaction>
</comment>
<evidence type="ECO:0008006" key="8">
    <source>
        <dbReference type="Google" id="ProtNLM"/>
    </source>
</evidence>
<evidence type="ECO:0000256" key="1">
    <source>
        <dbReference type="ARBA" id="ARBA00023002"/>
    </source>
</evidence>
<evidence type="ECO:0000313" key="6">
    <source>
        <dbReference type="EMBL" id="MCU6700314.1"/>
    </source>
</evidence>
<keyword evidence="2" id="KW-0520">NAD</keyword>
<dbReference type="InterPro" id="IPR008927">
    <property type="entry name" value="6-PGluconate_DH-like_C_sf"/>
</dbReference>
<evidence type="ECO:0000259" key="5">
    <source>
        <dbReference type="Pfam" id="PF08125"/>
    </source>
</evidence>
<dbReference type="PANTHER" id="PTHR30524:SF0">
    <property type="entry name" value="ALTRONATE OXIDOREDUCTASE-RELATED"/>
    <property type="match status" value="1"/>
</dbReference>
<proteinExistence type="predicted"/>
<protein>
    <recommendedName>
        <fullName evidence="8">Mannitol-1-phosphate 5-dehydrogenase</fullName>
    </recommendedName>
</protein>
<dbReference type="Gene3D" id="1.10.1040.10">
    <property type="entry name" value="N-(1-d-carboxylethyl)-l-norvaline Dehydrogenase, domain 2"/>
    <property type="match status" value="1"/>
</dbReference>
<dbReference type="InterPro" id="IPR013118">
    <property type="entry name" value="Mannitol_DH_C"/>
</dbReference>
<sequence>MSNVVIIGAGQTGRGYLNRFFQSESITFLDKDEELIHSLQTEPCYHVSFGPGERKPLALENYNAYLIDSEDGIQAMADADLIMVSVGKKNLKDVAVSLKKGLEARTKDDIDILTAENGVNVKQDLMELCEDQRVHLAEAIVFCTTIGEKWSLDILSQNLDYLPYDVVALGHTLPYENMVAEEKLDVLMQRKIYTYNCISAVVSYLGYYKKYEVYSDAANDAEIVSCIEGILKTLNHCICEEYHISAKEQKEFSDMAVDKFQNRNIVDSIERNARDVDRKLGATERIMAPLAIVRKHDQSSPELLLTAASALYYGKMTKTLLKTEAEYIADLPEEWQKEIVEDLEALGQKKDIADILK</sequence>
<dbReference type="Pfam" id="PF01232">
    <property type="entry name" value="Mannitol_dh"/>
    <property type="match status" value="1"/>
</dbReference>
<dbReference type="InterPro" id="IPR013328">
    <property type="entry name" value="6PGD_dom2"/>
</dbReference>
<feature type="domain" description="Mannitol dehydrogenase N-terminal" evidence="4">
    <location>
        <begin position="3"/>
        <end position="142"/>
    </location>
</feature>
<evidence type="ECO:0000256" key="3">
    <source>
        <dbReference type="ARBA" id="ARBA00048615"/>
    </source>
</evidence>
<gene>
    <name evidence="6" type="ORF">OCV65_08740</name>
</gene>
<dbReference type="Proteomes" id="UP001207605">
    <property type="component" value="Unassembled WGS sequence"/>
</dbReference>
<dbReference type="EMBL" id="JAOQJV010000010">
    <property type="protein sequence ID" value="MCU6700314.1"/>
    <property type="molecule type" value="Genomic_DNA"/>
</dbReference>